<dbReference type="PaxDb" id="121845-A0A1S4EKR0"/>
<dbReference type="PANTHER" id="PTHR21505:SF8">
    <property type="entry name" value="DPT-YFP REPRESSOR BY OVEREXPRESSION, ISOFORM D-RELATED"/>
    <property type="match status" value="1"/>
</dbReference>
<gene>
    <name evidence="3" type="primary">LOC103516800</name>
</gene>
<dbReference type="KEGG" id="dci:103516800"/>
<accession>A0A1S4EKR0</accession>
<dbReference type="RefSeq" id="XP_017302702.1">
    <property type="nucleotide sequence ID" value="XM_017447213.2"/>
</dbReference>
<reference evidence="3" key="1">
    <citation type="submission" date="2025-08" db="UniProtKB">
        <authorList>
            <consortium name="RefSeq"/>
        </authorList>
    </citation>
    <scope>IDENTIFICATION</scope>
</reference>
<feature type="domain" description="MADF" evidence="1">
    <location>
        <begin position="11"/>
        <end position="109"/>
    </location>
</feature>
<dbReference type="OMA" id="NCRREIN"/>
<dbReference type="SMART" id="SM00595">
    <property type="entry name" value="MADF"/>
    <property type="match status" value="1"/>
</dbReference>
<protein>
    <submittedName>
        <fullName evidence="3">Uncharacterized protein LOC103516800</fullName>
    </submittedName>
</protein>
<dbReference type="Proteomes" id="UP000079169">
    <property type="component" value="Unplaced"/>
</dbReference>
<dbReference type="AlphaFoldDB" id="A0A1S4EKR0"/>
<evidence type="ECO:0000259" key="1">
    <source>
        <dbReference type="PROSITE" id="PS51029"/>
    </source>
</evidence>
<evidence type="ECO:0000313" key="3">
    <source>
        <dbReference type="RefSeq" id="XP_017302702.1"/>
    </source>
</evidence>
<dbReference type="InterPro" id="IPR006578">
    <property type="entry name" value="MADF-dom"/>
</dbReference>
<dbReference type="PANTHER" id="PTHR21505">
    <property type="entry name" value="MADF DOMAIN-CONTAINING PROTEIN-RELATED"/>
    <property type="match status" value="1"/>
</dbReference>
<evidence type="ECO:0000313" key="2">
    <source>
        <dbReference type="Proteomes" id="UP000079169"/>
    </source>
</evidence>
<proteinExistence type="predicted"/>
<keyword evidence="2" id="KW-1185">Reference proteome</keyword>
<dbReference type="PROSITE" id="PS51029">
    <property type="entry name" value="MADF"/>
    <property type="match status" value="1"/>
</dbReference>
<dbReference type="Pfam" id="PF10545">
    <property type="entry name" value="MADF_DNA_bdg"/>
    <property type="match status" value="1"/>
</dbReference>
<sequence>MASRMNEVIAELIGMYRSEICLWNKKHQDYHNRIKRQAAMEKLAKKFAEVEPGATPKTTQLKINNLRAAHRKEKLKVEASMKSGASADDVYKPNLWYFDLFDFLADQDIPRISHSNMDDDDDEVNKTLLLFS</sequence>
<dbReference type="GeneID" id="103516800"/>
<name>A0A1S4EKR0_DIACI</name>
<organism evidence="2 3">
    <name type="scientific">Diaphorina citri</name>
    <name type="common">Asian citrus psyllid</name>
    <dbReference type="NCBI Taxonomy" id="121845"/>
    <lineage>
        <taxon>Eukaryota</taxon>
        <taxon>Metazoa</taxon>
        <taxon>Ecdysozoa</taxon>
        <taxon>Arthropoda</taxon>
        <taxon>Hexapoda</taxon>
        <taxon>Insecta</taxon>
        <taxon>Pterygota</taxon>
        <taxon>Neoptera</taxon>
        <taxon>Paraneoptera</taxon>
        <taxon>Hemiptera</taxon>
        <taxon>Sternorrhyncha</taxon>
        <taxon>Psylloidea</taxon>
        <taxon>Psyllidae</taxon>
        <taxon>Diaphorininae</taxon>
        <taxon>Diaphorina</taxon>
    </lineage>
</organism>